<organism evidence="6 7">
    <name type="scientific">Cristinia sonorae</name>
    <dbReference type="NCBI Taxonomy" id="1940300"/>
    <lineage>
        <taxon>Eukaryota</taxon>
        <taxon>Fungi</taxon>
        <taxon>Dikarya</taxon>
        <taxon>Basidiomycota</taxon>
        <taxon>Agaricomycotina</taxon>
        <taxon>Agaricomycetes</taxon>
        <taxon>Agaricomycetidae</taxon>
        <taxon>Agaricales</taxon>
        <taxon>Pleurotineae</taxon>
        <taxon>Stephanosporaceae</taxon>
        <taxon>Cristinia</taxon>
    </lineage>
</organism>
<dbReference type="AlphaFoldDB" id="A0A8K0UEH7"/>
<keyword evidence="7" id="KW-1185">Reference proteome</keyword>
<proteinExistence type="inferred from homology"/>
<name>A0A8K0UEH7_9AGAR</name>
<dbReference type="SMART" id="SM00903">
    <property type="entry name" value="Flavin_Reduct"/>
    <property type="match status" value="1"/>
</dbReference>
<reference evidence="6" key="1">
    <citation type="journal article" date="2021" name="New Phytol.">
        <title>Evolutionary innovations through gain and loss of genes in the ectomycorrhizal Boletales.</title>
        <authorList>
            <person name="Wu G."/>
            <person name="Miyauchi S."/>
            <person name="Morin E."/>
            <person name="Kuo A."/>
            <person name="Drula E."/>
            <person name="Varga T."/>
            <person name="Kohler A."/>
            <person name="Feng B."/>
            <person name="Cao Y."/>
            <person name="Lipzen A."/>
            <person name="Daum C."/>
            <person name="Hundley H."/>
            <person name="Pangilinan J."/>
            <person name="Johnson J."/>
            <person name="Barry K."/>
            <person name="LaButti K."/>
            <person name="Ng V."/>
            <person name="Ahrendt S."/>
            <person name="Min B."/>
            <person name="Choi I.G."/>
            <person name="Park H."/>
            <person name="Plett J.M."/>
            <person name="Magnuson J."/>
            <person name="Spatafora J.W."/>
            <person name="Nagy L.G."/>
            <person name="Henrissat B."/>
            <person name="Grigoriev I.V."/>
            <person name="Yang Z.L."/>
            <person name="Xu J."/>
            <person name="Martin F.M."/>
        </authorList>
    </citation>
    <scope>NUCLEOTIDE SEQUENCE</scope>
    <source>
        <strain evidence="6">KKN 215</strain>
    </source>
</reference>
<dbReference type="PANTHER" id="PTHR33798">
    <property type="entry name" value="FLAVOPROTEIN OXYGENASE"/>
    <property type="match status" value="1"/>
</dbReference>
<dbReference type="Proteomes" id="UP000813824">
    <property type="component" value="Unassembled WGS sequence"/>
</dbReference>
<accession>A0A8K0UEH7</accession>
<dbReference type="PANTHER" id="PTHR33798:SF5">
    <property type="entry name" value="FLAVIN REDUCTASE LIKE DOMAIN-CONTAINING PROTEIN"/>
    <property type="match status" value="1"/>
</dbReference>
<evidence type="ECO:0000313" key="6">
    <source>
        <dbReference type="EMBL" id="KAH8078050.1"/>
    </source>
</evidence>
<dbReference type="OrthoDB" id="10250990at2759"/>
<comment type="similarity">
    <text evidence="4">Belongs to the flavoredoxin family.</text>
</comment>
<dbReference type="EMBL" id="JAEVFJ010000060">
    <property type="protein sequence ID" value="KAH8078050.1"/>
    <property type="molecule type" value="Genomic_DNA"/>
</dbReference>
<evidence type="ECO:0000313" key="7">
    <source>
        <dbReference type="Proteomes" id="UP000813824"/>
    </source>
</evidence>
<evidence type="ECO:0000256" key="2">
    <source>
        <dbReference type="ARBA" id="ARBA00022630"/>
    </source>
</evidence>
<comment type="cofactor">
    <cofactor evidence="1">
        <name>FMN</name>
        <dbReference type="ChEBI" id="CHEBI:58210"/>
    </cofactor>
</comment>
<dbReference type="GO" id="GO:0010181">
    <property type="term" value="F:FMN binding"/>
    <property type="evidence" value="ECO:0007669"/>
    <property type="project" value="InterPro"/>
</dbReference>
<dbReference type="Gene3D" id="2.30.110.10">
    <property type="entry name" value="Electron Transport, Fmn-binding Protein, Chain A"/>
    <property type="match status" value="1"/>
</dbReference>
<dbReference type="Pfam" id="PF01613">
    <property type="entry name" value="Flavin_Reduct"/>
    <property type="match status" value="1"/>
</dbReference>
<evidence type="ECO:0000259" key="5">
    <source>
        <dbReference type="SMART" id="SM00903"/>
    </source>
</evidence>
<keyword evidence="2" id="KW-0285">Flavoprotein</keyword>
<dbReference type="InterPro" id="IPR002563">
    <property type="entry name" value="Flavin_Rdtase-like_dom"/>
</dbReference>
<keyword evidence="3" id="KW-0288">FMN</keyword>
<protein>
    <recommendedName>
        <fullName evidence="5">Flavin reductase like domain-containing protein</fullName>
    </recommendedName>
</protein>
<dbReference type="SUPFAM" id="SSF50475">
    <property type="entry name" value="FMN-binding split barrel"/>
    <property type="match status" value="1"/>
</dbReference>
<feature type="domain" description="Flavin reductase like" evidence="5">
    <location>
        <begin position="102"/>
        <end position="257"/>
    </location>
</feature>
<comment type="caution">
    <text evidence="6">The sequence shown here is derived from an EMBL/GenBank/DDBJ whole genome shotgun (WGS) entry which is preliminary data.</text>
</comment>
<gene>
    <name evidence="6" type="ORF">BXZ70DRAFT_689343</name>
</gene>
<evidence type="ECO:0000256" key="4">
    <source>
        <dbReference type="ARBA" id="ARBA00038054"/>
    </source>
</evidence>
<sequence>MIPTSFVNLPRVTFCQRIPQQVVTASSRRWSCSRRPTTTVQEPRCSSARHFTQSTCRRWELGQGIVEDTVEKRQWKQDEKQGWKSLAVADMPVKDAYPLLTSAIIPRPIAFVSTISSSGIRNLAPMSYFSMISHNPPLVTVSLSLSPRRPKDTRENIKATKEFTVNIISEPFVEAANSCSVEAPDYVDEWVVSGLTPIPSVQVKPPRVKESAVNLECELYDLKDIAPPGTDIPTTTLAIGLIKQIHVRNAVLSSDQKTVDPYRLRPVARLGGNSYSRIDSTFELGRPSWKALKERIDEMMGTVGKK</sequence>
<evidence type="ECO:0000256" key="1">
    <source>
        <dbReference type="ARBA" id="ARBA00001917"/>
    </source>
</evidence>
<dbReference type="InterPro" id="IPR012349">
    <property type="entry name" value="Split_barrel_FMN-bd"/>
</dbReference>
<evidence type="ECO:0000256" key="3">
    <source>
        <dbReference type="ARBA" id="ARBA00022643"/>
    </source>
</evidence>